<dbReference type="AlphaFoldDB" id="A0A075FSE8"/>
<name>A0A075FSE8_9EURY</name>
<dbReference type="EMBL" id="KF900418">
    <property type="protein sequence ID" value="AIE94254.1"/>
    <property type="molecule type" value="Genomic_DNA"/>
</dbReference>
<proteinExistence type="predicted"/>
<sequence>MRISPPIALSPMMNETLPARAACLDRAKPVESPSSSIVIASKAVSRILWFFAASSSVSNVSAEPVIRTPPLSFGNAAFSGIRSGTQSGKTALTDSTTFVASSCGCTTVDTLTSGAIPSRRGCLT</sequence>
<organism evidence="1">
    <name type="scientific">uncultured marine group II/III euryarchaeote AD1000_44_D07</name>
    <dbReference type="NCBI Taxonomy" id="1457775"/>
    <lineage>
        <taxon>Archaea</taxon>
        <taxon>Methanobacteriati</taxon>
        <taxon>Methanobacteriota</taxon>
        <taxon>environmental samples</taxon>
    </lineage>
</organism>
<accession>A0A075FSE8</accession>
<evidence type="ECO:0000313" key="1">
    <source>
        <dbReference type="EMBL" id="AIE94254.1"/>
    </source>
</evidence>
<protein>
    <submittedName>
        <fullName evidence="1">Uncharacterized protein</fullName>
    </submittedName>
</protein>
<reference evidence="1" key="1">
    <citation type="journal article" date="2014" name="Genome Biol. Evol.">
        <title>Pangenome evidence for extensive interdomain horizontal transfer affecting lineage core and shell genes in uncultured planktonic thaumarchaeota and euryarchaeota.</title>
        <authorList>
            <person name="Deschamps P."/>
            <person name="Zivanovic Y."/>
            <person name="Moreira D."/>
            <person name="Rodriguez-Valera F."/>
            <person name="Lopez-Garcia P."/>
        </authorList>
    </citation>
    <scope>NUCLEOTIDE SEQUENCE</scope>
</reference>